<proteinExistence type="predicted"/>
<accession>A0ABS0I484</accession>
<organism evidence="1 2">
    <name type="scientific">Hymenobacter ruricola</name>
    <dbReference type="NCBI Taxonomy" id="2791023"/>
    <lineage>
        <taxon>Bacteria</taxon>
        <taxon>Pseudomonadati</taxon>
        <taxon>Bacteroidota</taxon>
        <taxon>Cytophagia</taxon>
        <taxon>Cytophagales</taxon>
        <taxon>Hymenobacteraceae</taxon>
        <taxon>Hymenobacter</taxon>
    </lineage>
</organism>
<keyword evidence="2" id="KW-1185">Reference proteome</keyword>
<dbReference type="Proteomes" id="UP000618931">
    <property type="component" value="Unassembled WGS sequence"/>
</dbReference>
<protein>
    <recommendedName>
        <fullName evidence="3">XRE family transcriptional regulator</fullName>
    </recommendedName>
</protein>
<dbReference type="EMBL" id="JADQDM010000005">
    <property type="protein sequence ID" value="MBF9221770.1"/>
    <property type="molecule type" value="Genomic_DNA"/>
</dbReference>
<gene>
    <name evidence="1" type="ORF">I2H31_11720</name>
</gene>
<comment type="caution">
    <text evidence="1">The sequence shown here is derived from an EMBL/GenBank/DDBJ whole genome shotgun (WGS) entry which is preliminary data.</text>
</comment>
<name>A0ABS0I484_9BACT</name>
<evidence type="ECO:0008006" key="3">
    <source>
        <dbReference type="Google" id="ProtNLM"/>
    </source>
</evidence>
<evidence type="ECO:0000313" key="1">
    <source>
        <dbReference type="EMBL" id="MBF9221770.1"/>
    </source>
</evidence>
<dbReference type="RefSeq" id="WP_196293229.1">
    <property type="nucleotide sequence ID" value="NZ_JADQDM010000005.1"/>
</dbReference>
<sequence length="48" mass="5433">MEVLDTTNVNAARVESNRQNMTVKTLITLCAHYHITLGELFEGIEKEV</sequence>
<reference evidence="1 2" key="1">
    <citation type="submission" date="2020-11" db="EMBL/GenBank/DDBJ databases">
        <authorList>
            <person name="Kim M.K."/>
        </authorList>
    </citation>
    <scope>NUCLEOTIDE SEQUENCE [LARGE SCALE GENOMIC DNA]</scope>
    <source>
        <strain evidence="1 2">BT662</strain>
    </source>
</reference>
<evidence type="ECO:0000313" key="2">
    <source>
        <dbReference type="Proteomes" id="UP000618931"/>
    </source>
</evidence>